<dbReference type="SMART" id="SM00421">
    <property type="entry name" value="HTH_LUXR"/>
    <property type="match status" value="1"/>
</dbReference>
<dbReference type="GO" id="GO:0003677">
    <property type="term" value="F:DNA binding"/>
    <property type="evidence" value="ECO:0007669"/>
    <property type="project" value="UniProtKB-KW"/>
</dbReference>
<feature type="domain" description="HTH luxR-type" evidence="7">
    <location>
        <begin position="142"/>
        <end position="207"/>
    </location>
</feature>
<name>A0ABU0DT63_9BACI</name>
<evidence type="ECO:0000256" key="6">
    <source>
        <dbReference type="PROSITE-ProRule" id="PRU00169"/>
    </source>
</evidence>
<dbReference type="InterPro" id="IPR039420">
    <property type="entry name" value="WalR-like"/>
</dbReference>
<dbReference type="InterPro" id="IPR000792">
    <property type="entry name" value="Tscrpt_reg_LuxR_C"/>
</dbReference>
<comment type="caution">
    <text evidence="9">The sequence shown here is derived from an EMBL/GenBank/DDBJ whole genome shotgun (WGS) entry which is preliminary data.</text>
</comment>
<dbReference type="PROSITE" id="PS50110">
    <property type="entry name" value="RESPONSE_REGULATORY"/>
    <property type="match status" value="1"/>
</dbReference>
<dbReference type="SUPFAM" id="SSF46894">
    <property type="entry name" value="C-terminal effector domain of the bipartite response regulators"/>
    <property type="match status" value="1"/>
</dbReference>
<dbReference type="SUPFAM" id="SSF52172">
    <property type="entry name" value="CheY-like"/>
    <property type="match status" value="1"/>
</dbReference>
<dbReference type="PROSITE" id="PS00622">
    <property type="entry name" value="HTH_LUXR_1"/>
    <property type="match status" value="1"/>
</dbReference>
<dbReference type="InterPro" id="IPR016032">
    <property type="entry name" value="Sig_transdc_resp-reg_C-effctor"/>
</dbReference>
<dbReference type="PANTHER" id="PTHR43214:SF43">
    <property type="entry name" value="TWO-COMPONENT RESPONSE REGULATOR"/>
    <property type="match status" value="1"/>
</dbReference>
<evidence type="ECO:0000256" key="3">
    <source>
        <dbReference type="ARBA" id="ARBA00023015"/>
    </source>
</evidence>
<dbReference type="Proteomes" id="UP001236723">
    <property type="component" value="Unassembled WGS sequence"/>
</dbReference>
<dbReference type="PANTHER" id="PTHR43214">
    <property type="entry name" value="TWO-COMPONENT RESPONSE REGULATOR"/>
    <property type="match status" value="1"/>
</dbReference>
<comment type="subcellular location">
    <subcellularLocation>
        <location evidence="1">Cytoplasm</location>
    </subcellularLocation>
</comment>
<evidence type="ECO:0000259" key="8">
    <source>
        <dbReference type="PROSITE" id="PS50110"/>
    </source>
</evidence>
<keyword evidence="3" id="KW-0805">Transcription regulation</keyword>
<dbReference type="EMBL" id="JAUSUP010000002">
    <property type="protein sequence ID" value="MDQ0351493.1"/>
    <property type="molecule type" value="Genomic_DNA"/>
</dbReference>
<dbReference type="InterPro" id="IPR011006">
    <property type="entry name" value="CheY-like_superfamily"/>
</dbReference>
<keyword evidence="4 9" id="KW-0238">DNA-binding</keyword>
<dbReference type="CDD" id="cd06170">
    <property type="entry name" value="LuxR_C_like"/>
    <property type="match status" value="1"/>
</dbReference>
<protein>
    <submittedName>
        <fullName evidence="9">DNA-binding NarL/FixJ family response regulator</fullName>
    </submittedName>
</protein>
<gene>
    <name evidence="9" type="ORF">J2R98_001307</name>
</gene>
<dbReference type="CDD" id="cd17535">
    <property type="entry name" value="REC_NarL-like"/>
    <property type="match status" value="1"/>
</dbReference>
<dbReference type="PROSITE" id="PS50043">
    <property type="entry name" value="HTH_LUXR_2"/>
    <property type="match status" value="1"/>
</dbReference>
<evidence type="ECO:0000256" key="1">
    <source>
        <dbReference type="ARBA" id="ARBA00004496"/>
    </source>
</evidence>
<dbReference type="Gene3D" id="3.40.50.2300">
    <property type="match status" value="1"/>
</dbReference>
<dbReference type="SMART" id="SM00448">
    <property type="entry name" value="REC"/>
    <property type="match status" value="1"/>
</dbReference>
<dbReference type="Pfam" id="PF00196">
    <property type="entry name" value="GerE"/>
    <property type="match status" value="1"/>
</dbReference>
<dbReference type="RefSeq" id="WP_307067268.1">
    <property type="nucleotide sequence ID" value="NZ_JAUSUP010000002.1"/>
</dbReference>
<evidence type="ECO:0000256" key="4">
    <source>
        <dbReference type="ARBA" id="ARBA00023125"/>
    </source>
</evidence>
<evidence type="ECO:0000256" key="5">
    <source>
        <dbReference type="ARBA" id="ARBA00023163"/>
    </source>
</evidence>
<dbReference type="InterPro" id="IPR058245">
    <property type="entry name" value="NreC/VraR/RcsB-like_REC"/>
</dbReference>
<evidence type="ECO:0000256" key="2">
    <source>
        <dbReference type="ARBA" id="ARBA00022553"/>
    </source>
</evidence>
<organism evidence="9 10">
    <name type="scientific">Alkalibacillus filiformis</name>
    <dbReference type="NCBI Taxonomy" id="200990"/>
    <lineage>
        <taxon>Bacteria</taxon>
        <taxon>Bacillati</taxon>
        <taxon>Bacillota</taxon>
        <taxon>Bacilli</taxon>
        <taxon>Bacillales</taxon>
        <taxon>Bacillaceae</taxon>
        <taxon>Alkalibacillus</taxon>
    </lineage>
</organism>
<evidence type="ECO:0000313" key="10">
    <source>
        <dbReference type="Proteomes" id="UP001236723"/>
    </source>
</evidence>
<evidence type="ECO:0000313" key="9">
    <source>
        <dbReference type="EMBL" id="MDQ0351493.1"/>
    </source>
</evidence>
<dbReference type="PRINTS" id="PR00038">
    <property type="entry name" value="HTHLUXR"/>
</dbReference>
<keyword evidence="2 6" id="KW-0597">Phosphoprotein</keyword>
<reference evidence="9 10" key="1">
    <citation type="submission" date="2023-07" db="EMBL/GenBank/DDBJ databases">
        <title>Genomic Encyclopedia of Type Strains, Phase IV (KMG-IV): sequencing the most valuable type-strain genomes for metagenomic binning, comparative biology and taxonomic classification.</title>
        <authorList>
            <person name="Goeker M."/>
        </authorList>
    </citation>
    <scope>NUCLEOTIDE SEQUENCE [LARGE SCALE GENOMIC DNA]</scope>
    <source>
        <strain evidence="9 10">DSM 15448</strain>
    </source>
</reference>
<evidence type="ECO:0000259" key="7">
    <source>
        <dbReference type="PROSITE" id="PS50043"/>
    </source>
</evidence>
<sequence length="217" mass="24969">MINIFVIDDHIVLRDGLKNILNMEEHINVIGEASSDFNTTKDLTEYEPHIVLLDINMPEKNGLEILKEIKEFSPDTKVLILTMFSQEDYFYSAIELGADGYLLKDAPTPQVIEAIYTIHKGDSYIHPIMTKKLVDWYQKKKNEPDVNELTNREKEVLQLVVEGLSNKEIAQQLYISDTTVKIHVSNILKKLKVKSRSQLIIHAVRNKLVKMPPELEV</sequence>
<dbReference type="InterPro" id="IPR001789">
    <property type="entry name" value="Sig_transdc_resp-reg_receiver"/>
</dbReference>
<proteinExistence type="predicted"/>
<keyword evidence="5" id="KW-0804">Transcription</keyword>
<dbReference type="Pfam" id="PF00072">
    <property type="entry name" value="Response_reg"/>
    <property type="match status" value="1"/>
</dbReference>
<feature type="domain" description="Response regulatory" evidence="8">
    <location>
        <begin position="3"/>
        <end position="119"/>
    </location>
</feature>
<accession>A0ABU0DT63</accession>
<keyword evidence="10" id="KW-1185">Reference proteome</keyword>
<feature type="modified residue" description="4-aspartylphosphate" evidence="6">
    <location>
        <position position="54"/>
    </location>
</feature>